<dbReference type="CDD" id="cd02968">
    <property type="entry name" value="SCO"/>
    <property type="match status" value="1"/>
</dbReference>
<dbReference type="GO" id="GO:0046872">
    <property type="term" value="F:metal ion binding"/>
    <property type="evidence" value="ECO:0007669"/>
    <property type="project" value="UniProtKB-KW"/>
</dbReference>
<evidence type="ECO:0000313" key="5">
    <source>
        <dbReference type="EMBL" id="PSF08904.1"/>
    </source>
</evidence>
<dbReference type="InterPro" id="IPR036249">
    <property type="entry name" value="Thioredoxin-like_sf"/>
</dbReference>
<dbReference type="SUPFAM" id="SSF52833">
    <property type="entry name" value="Thioredoxin-like"/>
    <property type="match status" value="1"/>
</dbReference>
<organism evidence="5 6">
    <name type="scientific">Marinobacter halophilus</name>
    <dbReference type="NCBI Taxonomy" id="1323740"/>
    <lineage>
        <taxon>Bacteria</taxon>
        <taxon>Pseudomonadati</taxon>
        <taxon>Pseudomonadota</taxon>
        <taxon>Gammaproteobacteria</taxon>
        <taxon>Pseudomonadales</taxon>
        <taxon>Marinobacteraceae</taxon>
        <taxon>Marinobacter</taxon>
    </lineage>
</organism>
<keyword evidence="4" id="KW-1133">Transmembrane helix</keyword>
<evidence type="ECO:0000256" key="4">
    <source>
        <dbReference type="SAM" id="Phobius"/>
    </source>
</evidence>
<feature type="binding site" evidence="2">
    <location>
        <position position="151"/>
    </location>
    <ligand>
        <name>Cu cation</name>
        <dbReference type="ChEBI" id="CHEBI:23378"/>
    </ligand>
</feature>
<reference evidence="5 6" key="1">
    <citation type="submission" date="2018-03" db="EMBL/GenBank/DDBJ databases">
        <title>Marinobacter brunus sp. nov., a marine bacterium of Gamma-proteobacteria isolated from the surface seawater of the South China Sea.</title>
        <authorList>
            <person name="Cheng H."/>
            <person name="Wu Y.-H."/>
            <person name="Xamxidin M."/>
            <person name="Xu X.-W."/>
        </authorList>
    </citation>
    <scope>NUCLEOTIDE SEQUENCE [LARGE SCALE GENOMIC DNA]</scope>
    <source>
        <strain evidence="5 6">JCM 30472</strain>
    </source>
</reference>
<dbReference type="PANTHER" id="PTHR12151">
    <property type="entry name" value="ELECTRON TRANSPORT PROTIN SCO1/SENC FAMILY MEMBER"/>
    <property type="match status" value="1"/>
</dbReference>
<keyword evidence="6" id="KW-1185">Reference proteome</keyword>
<evidence type="ECO:0000313" key="6">
    <source>
        <dbReference type="Proteomes" id="UP000238385"/>
    </source>
</evidence>
<keyword evidence="2" id="KW-0479">Metal-binding</keyword>
<dbReference type="RefSeq" id="WP_106671500.1">
    <property type="nucleotide sequence ID" value="NZ_BMFE01000001.1"/>
</dbReference>
<comment type="similarity">
    <text evidence="1">Belongs to the SCO1/2 family.</text>
</comment>
<keyword evidence="4" id="KW-0472">Membrane</keyword>
<sequence length="194" mass="21849">MQNTSSWIVLFILAFGLLVSLPLLGHITRDSNFYGFKTDLPVPELPGYEPGAEQVRLVFFGYQHCGTVCPLQLMNLRELHRRLAAQPVAFVFVSLDPDRDSQQELDRIMMAMGANFHAVRPNNQASAQRLAMGFSEFAARIGGAEHYDFDHSARIYAVTPDNRRHLLYSSPELDLDRVQSDIERLMAGIKGGLR</sequence>
<feature type="disulfide bond" description="Redox-active" evidence="3">
    <location>
        <begin position="65"/>
        <end position="69"/>
    </location>
</feature>
<dbReference type="AlphaFoldDB" id="A0A2T1KFJ7"/>
<accession>A0A2T1KFJ7</accession>
<dbReference type="PANTHER" id="PTHR12151:SF25">
    <property type="entry name" value="LINALOOL DEHYDRATASE_ISOMERASE DOMAIN-CONTAINING PROTEIN"/>
    <property type="match status" value="1"/>
</dbReference>
<feature type="binding site" evidence="2">
    <location>
        <position position="65"/>
    </location>
    <ligand>
        <name>Cu cation</name>
        <dbReference type="ChEBI" id="CHEBI:23378"/>
    </ligand>
</feature>
<feature type="transmembrane region" description="Helical" evidence="4">
    <location>
        <begin position="6"/>
        <end position="27"/>
    </location>
</feature>
<dbReference type="Proteomes" id="UP000238385">
    <property type="component" value="Unassembled WGS sequence"/>
</dbReference>
<feature type="binding site" evidence="2">
    <location>
        <position position="69"/>
    </location>
    <ligand>
        <name>Cu cation</name>
        <dbReference type="ChEBI" id="CHEBI:23378"/>
    </ligand>
</feature>
<dbReference type="Pfam" id="PF02630">
    <property type="entry name" value="SCO1-SenC"/>
    <property type="match status" value="1"/>
</dbReference>
<evidence type="ECO:0000256" key="3">
    <source>
        <dbReference type="PIRSR" id="PIRSR603782-2"/>
    </source>
</evidence>
<gene>
    <name evidence="5" type="ORF">C7H08_09650</name>
</gene>
<keyword evidence="3" id="KW-1015">Disulfide bond</keyword>
<keyword evidence="2" id="KW-0186">Copper</keyword>
<evidence type="ECO:0000256" key="1">
    <source>
        <dbReference type="ARBA" id="ARBA00010996"/>
    </source>
</evidence>
<evidence type="ECO:0000256" key="2">
    <source>
        <dbReference type="PIRSR" id="PIRSR603782-1"/>
    </source>
</evidence>
<protein>
    <submittedName>
        <fullName evidence="5">SCO family protein</fullName>
    </submittedName>
</protein>
<proteinExistence type="inferred from homology"/>
<dbReference type="EMBL" id="PXNN01000011">
    <property type="protein sequence ID" value="PSF08904.1"/>
    <property type="molecule type" value="Genomic_DNA"/>
</dbReference>
<dbReference type="OrthoDB" id="5616157at2"/>
<name>A0A2T1KFJ7_9GAMM</name>
<keyword evidence="4" id="KW-0812">Transmembrane</keyword>
<dbReference type="Gene3D" id="3.40.30.10">
    <property type="entry name" value="Glutaredoxin"/>
    <property type="match status" value="1"/>
</dbReference>
<dbReference type="InterPro" id="IPR003782">
    <property type="entry name" value="SCO1/SenC"/>
</dbReference>
<comment type="caution">
    <text evidence="5">The sequence shown here is derived from an EMBL/GenBank/DDBJ whole genome shotgun (WGS) entry which is preliminary data.</text>
</comment>